<dbReference type="OrthoDB" id="9781670at2"/>
<keyword evidence="5" id="KW-1185">Reference proteome</keyword>
<dbReference type="PROSITE" id="PS51736">
    <property type="entry name" value="RECOMBINASES_3"/>
    <property type="match status" value="1"/>
</dbReference>
<proteinExistence type="predicted"/>
<evidence type="ECO:0000259" key="3">
    <source>
        <dbReference type="PROSITE" id="PS51737"/>
    </source>
</evidence>
<evidence type="ECO:0000313" key="4">
    <source>
        <dbReference type="EMBL" id="SHH75798.1"/>
    </source>
</evidence>
<organism evidence="4 5">
    <name type="scientific">Caloranaerobacter azorensis DSM 13643</name>
    <dbReference type="NCBI Taxonomy" id="1121264"/>
    <lineage>
        <taxon>Bacteria</taxon>
        <taxon>Bacillati</taxon>
        <taxon>Bacillota</taxon>
        <taxon>Tissierellia</taxon>
        <taxon>Tissierellales</taxon>
        <taxon>Thermohalobacteraceae</taxon>
        <taxon>Caloranaerobacter</taxon>
    </lineage>
</organism>
<dbReference type="GO" id="GO:0003677">
    <property type="term" value="F:DNA binding"/>
    <property type="evidence" value="ECO:0007669"/>
    <property type="project" value="InterPro"/>
</dbReference>
<evidence type="ECO:0000313" key="5">
    <source>
        <dbReference type="Proteomes" id="UP000183967"/>
    </source>
</evidence>
<evidence type="ECO:0000256" key="1">
    <source>
        <dbReference type="SAM" id="Coils"/>
    </source>
</evidence>
<dbReference type="PROSITE" id="PS51737">
    <property type="entry name" value="RECOMBINASE_DNA_BIND"/>
    <property type="match status" value="1"/>
</dbReference>
<reference evidence="5" key="1">
    <citation type="submission" date="2016-11" db="EMBL/GenBank/DDBJ databases">
        <authorList>
            <person name="Varghese N."/>
            <person name="Submissions S."/>
        </authorList>
    </citation>
    <scope>NUCLEOTIDE SEQUENCE [LARGE SCALE GENOMIC DNA]</scope>
    <source>
        <strain evidence="5">DSM 13643</strain>
    </source>
</reference>
<dbReference type="Gene3D" id="3.40.50.1390">
    <property type="entry name" value="Resolvase, N-terminal catalytic domain"/>
    <property type="match status" value="1"/>
</dbReference>
<feature type="coiled-coil region" evidence="1">
    <location>
        <begin position="439"/>
        <end position="525"/>
    </location>
</feature>
<dbReference type="Proteomes" id="UP000183967">
    <property type="component" value="Unassembled WGS sequence"/>
</dbReference>
<dbReference type="InterPro" id="IPR025827">
    <property type="entry name" value="Zn_ribbon_recom_dom"/>
</dbReference>
<dbReference type="CDD" id="cd00338">
    <property type="entry name" value="Ser_Recombinase"/>
    <property type="match status" value="1"/>
</dbReference>
<feature type="domain" description="Resolvase/invertase-type recombinase catalytic" evidence="2">
    <location>
        <begin position="3"/>
        <end position="163"/>
    </location>
</feature>
<dbReference type="SUPFAM" id="SSF53041">
    <property type="entry name" value="Resolvase-like"/>
    <property type="match status" value="1"/>
</dbReference>
<dbReference type="AlphaFoldDB" id="A0A1M5VKU1"/>
<dbReference type="PANTHER" id="PTHR30461:SF23">
    <property type="entry name" value="DNA RECOMBINASE-RELATED"/>
    <property type="match status" value="1"/>
</dbReference>
<feature type="domain" description="Recombinase" evidence="3">
    <location>
        <begin position="171"/>
        <end position="315"/>
    </location>
</feature>
<dbReference type="Pfam" id="PF00239">
    <property type="entry name" value="Resolvase"/>
    <property type="match status" value="1"/>
</dbReference>
<dbReference type="EMBL" id="FQXO01000063">
    <property type="protein sequence ID" value="SHH75798.1"/>
    <property type="molecule type" value="Genomic_DNA"/>
</dbReference>
<keyword evidence="1" id="KW-0175">Coiled coil</keyword>
<dbReference type="Pfam" id="PF07508">
    <property type="entry name" value="Recombinase"/>
    <property type="match status" value="1"/>
</dbReference>
<dbReference type="Gene3D" id="3.90.1750.20">
    <property type="entry name" value="Putative Large Serine Recombinase, Chain B, Domain 2"/>
    <property type="match status" value="1"/>
</dbReference>
<dbReference type="Pfam" id="PF13408">
    <property type="entry name" value="Zn_ribbon_recom"/>
    <property type="match status" value="1"/>
</dbReference>
<dbReference type="RefSeq" id="WP_073197366.1">
    <property type="nucleotide sequence ID" value="NZ_FQXO01000063.1"/>
</dbReference>
<accession>A0A1M5VKU1</accession>
<name>A0A1M5VKU1_9FIRM</name>
<dbReference type="InterPro" id="IPR011109">
    <property type="entry name" value="DNA_bind_recombinase_dom"/>
</dbReference>
<dbReference type="InterPro" id="IPR050639">
    <property type="entry name" value="SSR_resolvase"/>
</dbReference>
<dbReference type="InterPro" id="IPR038109">
    <property type="entry name" value="DNA_bind_recomb_sf"/>
</dbReference>
<sequence length="675" mass="80582">MGKIAIYTRVSSVRQLDSEGESLKVQREECEKMLIREYNKSKEDFIYFTDEGISGKSTEKRDQFVEMLEMIKNQSKDDENYIEGICCFDLSRLARNLQLTMEIFNVLKENNLKLYTVDRMFRGSLDDQSAMIMIAIIGMLNELYLVQLREKVIPGMKESSSKGYWQGGMPPLGYDYLEMKDDKGRYRKFLVINEKEAEVVKRIFHMYVNEEKSLYSIAKELNDEGYKTKSYKKRKGGKFSTVTVTSILSNPVYIGKVVWGKKTTISLKQSNDVRKKEIKEFTDEEIRNAKGIHEAIIDEETFFKARARMKERKQIREDLIMAKKRKGIKEKKYYKENRRIFSNVLRCPECGSRMTSSPYYKKDDKGNILEVKYSYICSAYNSGKNNCKGYYRVSEKQVYEFIRKDFIERMDNYYKMIKIYLDYKIKTEEDKIRYLDEVNPEKAKKLERLEKNKKKLSKNLENIAELIIENKDNKRMLEIYNNKSVELNRELDQIENKIQKLKSEIEKEKEQRKTLLKDIQEKEDIGDFEVYFNNLSIDKQRELIEQVYTEIVVDTEPKRQGKQKNPKLRYAKINEDFSIRRICEILDIDFNDFFIKMQEKGIQLPTILKYFEDGTDFVNTLIEYYKNYDSKNNTIPTKLDDFIQDLYIEYKKREEKQKIKVEYAKEQIRKILLRN</sequence>
<dbReference type="SMART" id="SM00857">
    <property type="entry name" value="Resolvase"/>
    <property type="match status" value="1"/>
</dbReference>
<dbReference type="PANTHER" id="PTHR30461">
    <property type="entry name" value="DNA-INVERTASE FROM LAMBDOID PROPHAGE"/>
    <property type="match status" value="1"/>
</dbReference>
<dbReference type="InterPro" id="IPR006119">
    <property type="entry name" value="Resolv_N"/>
</dbReference>
<dbReference type="InterPro" id="IPR036162">
    <property type="entry name" value="Resolvase-like_N_sf"/>
</dbReference>
<gene>
    <name evidence="4" type="ORF">SAMN02745135_01987</name>
</gene>
<protein>
    <submittedName>
        <fullName evidence="4">Site-specific DNA recombinase</fullName>
    </submittedName>
</protein>
<evidence type="ECO:0000259" key="2">
    <source>
        <dbReference type="PROSITE" id="PS51736"/>
    </source>
</evidence>
<dbReference type="GO" id="GO:0000150">
    <property type="term" value="F:DNA strand exchange activity"/>
    <property type="evidence" value="ECO:0007669"/>
    <property type="project" value="InterPro"/>
</dbReference>